<reference evidence="3 4" key="1">
    <citation type="submission" date="2019-07" db="EMBL/GenBank/DDBJ databases">
        <title>Whole genome shotgun sequence of Halolactibacillus alkaliphilus NBRC 103919.</title>
        <authorList>
            <person name="Hosoyama A."/>
            <person name="Uohara A."/>
            <person name="Ohji S."/>
            <person name="Ichikawa N."/>
        </authorList>
    </citation>
    <scope>NUCLEOTIDE SEQUENCE [LARGE SCALE GENOMIC DNA]</scope>
    <source>
        <strain evidence="3 4">NBRC 103919</strain>
    </source>
</reference>
<dbReference type="Proteomes" id="UP000321400">
    <property type="component" value="Unassembled WGS sequence"/>
</dbReference>
<keyword evidence="2" id="KW-0732">Signal</keyword>
<dbReference type="PANTHER" id="PTHR47245">
    <property type="entry name" value="PEPTIDYLPROLYL ISOMERASE"/>
    <property type="match status" value="1"/>
</dbReference>
<evidence type="ECO:0000256" key="2">
    <source>
        <dbReference type="SAM" id="SignalP"/>
    </source>
</evidence>
<feature type="region of interest" description="Disordered" evidence="1">
    <location>
        <begin position="26"/>
        <end position="50"/>
    </location>
</feature>
<dbReference type="AlphaFoldDB" id="A0A511X297"/>
<evidence type="ECO:0000313" key="4">
    <source>
        <dbReference type="Proteomes" id="UP000321400"/>
    </source>
</evidence>
<proteinExistence type="predicted"/>
<protein>
    <recommendedName>
        <fullName evidence="5">Peptidylprolyl isomerase</fullName>
    </recommendedName>
</protein>
<keyword evidence="4" id="KW-1185">Reference proteome</keyword>
<evidence type="ECO:0000256" key="1">
    <source>
        <dbReference type="SAM" id="MobiDB-lite"/>
    </source>
</evidence>
<dbReference type="EMBL" id="BJYE01000018">
    <property type="protein sequence ID" value="GEN57074.1"/>
    <property type="molecule type" value="Genomic_DNA"/>
</dbReference>
<dbReference type="OrthoDB" id="2969382at2"/>
<dbReference type="Pfam" id="PF13624">
    <property type="entry name" value="SurA_N_3"/>
    <property type="match status" value="1"/>
</dbReference>
<dbReference type="STRING" id="442899.SAMN05720591_11843"/>
<name>A0A511X297_9BACI</name>
<feature type="signal peptide" evidence="2">
    <location>
        <begin position="1"/>
        <end position="20"/>
    </location>
</feature>
<comment type="caution">
    <text evidence="3">The sequence shown here is derived from an EMBL/GenBank/DDBJ whole genome shotgun (WGS) entry which is preliminary data.</text>
</comment>
<feature type="compositionally biased region" description="Acidic residues" evidence="1">
    <location>
        <begin position="36"/>
        <end position="46"/>
    </location>
</feature>
<sequence>MFNYVKLTLGLLLLSVFLMACGNEDGPQEAANQESMSEDAANDTEGEPGLNVEISEDQTYAEDEVVLVINGEEVLGDVYNTVYVDTLRFLLQNNQETEDDAMLKQQTLQTLKTNTLIEQDAAKRGIYVTNDEVNEALSETKSQFETDEAYQEALAQLAYTEESFFQSLKLQLLKQKYVDEAVEVEAVTEAEIDEYYALLQQQSEDLPALEQVKEQISMQLEQSNIQQAFQTRVESLMAGAEIEERI</sequence>
<dbReference type="PROSITE" id="PS51257">
    <property type="entry name" value="PROKAR_LIPOPROTEIN"/>
    <property type="match status" value="1"/>
</dbReference>
<evidence type="ECO:0008006" key="5">
    <source>
        <dbReference type="Google" id="ProtNLM"/>
    </source>
</evidence>
<dbReference type="InterPro" id="IPR027304">
    <property type="entry name" value="Trigger_fact/SurA_dom_sf"/>
</dbReference>
<dbReference type="InterPro" id="IPR050245">
    <property type="entry name" value="PrsA_foldase"/>
</dbReference>
<dbReference type="PANTHER" id="PTHR47245:SF2">
    <property type="entry name" value="PEPTIDYL-PROLYL CIS-TRANS ISOMERASE HP_0175-RELATED"/>
    <property type="match status" value="1"/>
</dbReference>
<organism evidence="3 4">
    <name type="scientific">Halolactibacillus alkaliphilus</name>
    <dbReference type="NCBI Taxonomy" id="442899"/>
    <lineage>
        <taxon>Bacteria</taxon>
        <taxon>Bacillati</taxon>
        <taxon>Bacillota</taxon>
        <taxon>Bacilli</taxon>
        <taxon>Bacillales</taxon>
        <taxon>Bacillaceae</taxon>
        <taxon>Halolactibacillus</taxon>
    </lineage>
</organism>
<accession>A0A511X297</accession>
<dbReference type="SUPFAM" id="SSF109998">
    <property type="entry name" value="Triger factor/SurA peptide-binding domain-like"/>
    <property type="match status" value="1"/>
</dbReference>
<gene>
    <name evidence="3" type="ORF">HAL01_15380</name>
</gene>
<dbReference type="RefSeq" id="WP_089802171.1">
    <property type="nucleotide sequence ID" value="NZ_BJYE01000018.1"/>
</dbReference>
<dbReference type="Gene3D" id="1.10.4030.10">
    <property type="entry name" value="Porin chaperone SurA, peptide-binding domain"/>
    <property type="match status" value="1"/>
</dbReference>
<evidence type="ECO:0000313" key="3">
    <source>
        <dbReference type="EMBL" id="GEN57074.1"/>
    </source>
</evidence>
<feature type="chain" id="PRO_5039653531" description="Peptidylprolyl isomerase" evidence="2">
    <location>
        <begin position="21"/>
        <end position="246"/>
    </location>
</feature>